<dbReference type="GO" id="GO:0004190">
    <property type="term" value="F:aspartic-type endopeptidase activity"/>
    <property type="evidence" value="ECO:0007669"/>
    <property type="project" value="InterPro"/>
</dbReference>
<accession>A0AAI9K6Y4</accession>
<name>A0AAI9K6Y4_9FIRM</name>
<reference evidence="4" key="1">
    <citation type="submission" date="2020-06" db="EMBL/GenBank/DDBJ databases">
        <title>Characterization of fructooligosaccharide metabolism and fructooligosaccharide-degrading enzymes in human commensal butyrate producers.</title>
        <authorList>
            <person name="Tanno H."/>
            <person name="Fujii T."/>
            <person name="Hirano K."/>
            <person name="Maeno S."/>
            <person name="Tonozuka T."/>
            <person name="Sakamoto M."/>
            <person name="Ohkuma M."/>
            <person name="Tochio T."/>
            <person name="Endo A."/>
        </authorList>
    </citation>
    <scope>NUCLEOTIDE SEQUENCE</scope>
    <source>
        <strain evidence="4">JCM 31265</strain>
    </source>
</reference>
<feature type="transmembrane region" description="Helical" evidence="2">
    <location>
        <begin position="6"/>
        <end position="24"/>
    </location>
</feature>
<comment type="caution">
    <text evidence="4">The sequence shown here is derived from an EMBL/GenBank/DDBJ whole genome shotgun (WGS) entry which is preliminary data.</text>
</comment>
<evidence type="ECO:0000259" key="3">
    <source>
        <dbReference type="Pfam" id="PF01478"/>
    </source>
</evidence>
<dbReference type="PANTHER" id="PTHR30487">
    <property type="entry name" value="TYPE 4 PREPILIN-LIKE PROTEINS LEADER PEPTIDE-PROCESSING ENZYME"/>
    <property type="match status" value="1"/>
</dbReference>
<keyword evidence="2" id="KW-0812">Transmembrane</keyword>
<feature type="transmembrane region" description="Helical" evidence="2">
    <location>
        <begin position="101"/>
        <end position="121"/>
    </location>
</feature>
<sequence>MKISSYVLINIITILVNILNLYLFRYEHSKDEKKEKVEHSVNKAFVVAMFMMNILLANLIIYIYSGSVVINVKLMILVSMMWPIAYIDFKKKKIPNDILKIMLIARAIILVPELILLGNVAHRLFSMLIATVAVLVACILCCLIVKGAIGMGDVKLFGVMALYLGLEGIWTAIFCALVVSFFIAVFSLITKKVKRKDNIPFAPAILIGTYLSIFLTGI</sequence>
<feature type="domain" description="Prepilin type IV endopeptidase peptidase" evidence="3">
    <location>
        <begin position="75"/>
        <end position="184"/>
    </location>
</feature>
<feature type="transmembrane region" description="Helical" evidence="2">
    <location>
        <begin position="127"/>
        <end position="149"/>
    </location>
</feature>
<dbReference type="RefSeq" id="WP_022217492.1">
    <property type="nucleotide sequence ID" value="NZ_BLYL01000009.1"/>
</dbReference>
<feature type="transmembrane region" description="Helical" evidence="2">
    <location>
        <begin position="201"/>
        <end position="217"/>
    </location>
</feature>
<keyword evidence="2" id="KW-0472">Membrane</keyword>
<protein>
    <recommendedName>
        <fullName evidence="3">Prepilin type IV endopeptidase peptidase domain-containing protein</fullName>
    </recommendedName>
</protein>
<dbReference type="Pfam" id="PF01478">
    <property type="entry name" value="Peptidase_A24"/>
    <property type="match status" value="1"/>
</dbReference>
<feature type="transmembrane region" description="Helical" evidence="2">
    <location>
        <begin position="70"/>
        <end position="89"/>
    </location>
</feature>
<dbReference type="GO" id="GO:0006465">
    <property type="term" value="P:signal peptide processing"/>
    <property type="evidence" value="ECO:0007669"/>
    <property type="project" value="TreeGrafter"/>
</dbReference>
<dbReference type="EMBL" id="BLYL01000009">
    <property type="protein sequence ID" value="GFO94676.1"/>
    <property type="molecule type" value="Genomic_DNA"/>
</dbReference>
<dbReference type="InterPro" id="IPR050882">
    <property type="entry name" value="Prepilin_peptidase/N-MTase"/>
</dbReference>
<evidence type="ECO:0000313" key="5">
    <source>
        <dbReference type="Proteomes" id="UP000660047"/>
    </source>
</evidence>
<feature type="transmembrane region" description="Helical" evidence="2">
    <location>
        <begin position="44"/>
        <end position="64"/>
    </location>
</feature>
<dbReference type="PANTHER" id="PTHR30487:SF0">
    <property type="entry name" value="PREPILIN LEADER PEPTIDASE_N-METHYLTRANSFERASE-RELATED"/>
    <property type="match status" value="1"/>
</dbReference>
<comment type="similarity">
    <text evidence="1">Belongs to the peptidase A24 family.</text>
</comment>
<keyword evidence="2" id="KW-1133">Transmembrane helix</keyword>
<dbReference type="AlphaFoldDB" id="A0AAI9K6Y4"/>
<evidence type="ECO:0000256" key="1">
    <source>
        <dbReference type="ARBA" id="ARBA00005801"/>
    </source>
</evidence>
<organism evidence="4 5">
    <name type="scientific">Coprococcus eutactus</name>
    <dbReference type="NCBI Taxonomy" id="33043"/>
    <lineage>
        <taxon>Bacteria</taxon>
        <taxon>Bacillati</taxon>
        <taxon>Bacillota</taxon>
        <taxon>Clostridia</taxon>
        <taxon>Lachnospirales</taxon>
        <taxon>Lachnospiraceae</taxon>
        <taxon>Coprococcus</taxon>
    </lineage>
</organism>
<feature type="transmembrane region" description="Helical" evidence="2">
    <location>
        <begin position="161"/>
        <end position="189"/>
    </location>
</feature>
<proteinExistence type="inferred from homology"/>
<evidence type="ECO:0000313" key="4">
    <source>
        <dbReference type="EMBL" id="GFO94676.1"/>
    </source>
</evidence>
<evidence type="ECO:0000256" key="2">
    <source>
        <dbReference type="SAM" id="Phobius"/>
    </source>
</evidence>
<dbReference type="GO" id="GO:0005886">
    <property type="term" value="C:plasma membrane"/>
    <property type="evidence" value="ECO:0007669"/>
    <property type="project" value="TreeGrafter"/>
</dbReference>
<dbReference type="Gene3D" id="1.20.120.1220">
    <property type="match status" value="1"/>
</dbReference>
<dbReference type="InterPro" id="IPR000045">
    <property type="entry name" value="Prepilin_IV_endopep_pep"/>
</dbReference>
<gene>
    <name evidence="4" type="ORF">COEU31_17220</name>
</gene>
<dbReference type="Proteomes" id="UP000660047">
    <property type="component" value="Unassembled WGS sequence"/>
</dbReference>